<dbReference type="PANTHER" id="PTHR21541:SF3">
    <property type="entry name" value="STRUCTURE-SPECIFIC ENDONUCLEASE SUBUNIT SLX4"/>
    <property type="match status" value="1"/>
</dbReference>
<evidence type="ECO:0000256" key="2">
    <source>
        <dbReference type="SAM" id="MobiDB-lite"/>
    </source>
</evidence>
<dbReference type="AlphaFoldDB" id="A0A9W7Y8Z7"/>
<feature type="region of interest" description="Disordered" evidence="2">
    <location>
        <begin position="119"/>
        <end position="161"/>
    </location>
</feature>
<keyword evidence="4" id="KW-1185">Reference proteome</keyword>
<organism evidence="3 4">
    <name type="scientific">Coemansia biformis</name>
    <dbReference type="NCBI Taxonomy" id="1286918"/>
    <lineage>
        <taxon>Eukaryota</taxon>
        <taxon>Fungi</taxon>
        <taxon>Fungi incertae sedis</taxon>
        <taxon>Zoopagomycota</taxon>
        <taxon>Kickxellomycotina</taxon>
        <taxon>Kickxellomycetes</taxon>
        <taxon>Kickxellales</taxon>
        <taxon>Kickxellaceae</taxon>
        <taxon>Coemansia</taxon>
    </lineage>
</organism>
<feature type="coiled-coil region" evidence="1">
    <location>
        <begin position="213"/>
        <end position="244"/>
    </location>
</feature>
<evidence type="ECO:0000313" key="4">
    <source>
        <dbReference type="Proteomes" id="UP001143981"/>
    </source>
</evidence>
<gene>
    <name evidence="3" type="ORF">LPJ61_005369</name>
</gene>
<dbReference type="GO" id="GO:0000712">
    <property type="term" value="P:resolution of meiotic recombination intermediates"/>
    <property type="evidence" value="ECO:0007669"/>
    <property type="project" value="TreeGrafter"/>
</dbReference>
<evidence type="ECO:0000256" key="1">
    <source>
        <dbReference type="SAM" id="Coils"/>
    </source>
</evidence>
<dbReference type="Proteomes" id="UP001143981">
    <property type="component" value="Unassembled WGS sequence"/>
</dbReference>
<dbReference type="EMBL" id="JANBOI010001731">
    <property type="protein sequence ID" value="KAJ1726173.1"/>
    <property type="molecule type" value="Genomic_DNA"/>
</dbReference>
<dbReference type="PANTHER" id="PTHR21541">
    <property type="entry name" value="BTB POZ DOMAIN CONTAINING 12"/>
    <property type="match status" value="1"/>
</dbReference>
<proteinExistence type="predicted"/>
<sequence length="250" mass="26199">MSGLSQAACLQIQCAVCSADIAALGVAARNAHVEACLDSGTAATPPPARQVASGEVARLAATLERVDSCPVCGAVWTVCESSRVAHAKACAARHGLAAKDLGKLVDMFRESLDSSCATVPVLSDPQPKRAGDQKGASTAKARSAAARKAPSPGSPGTIDGWLGRRASEERMCSQSDCKSRPSTTRETTGSSGSIFFEVAADEDFQSTIVRLPLRQATISLRRISKKRQELLDELDDELSEAKALSLSLTR</sequence>
<keyword evidence="1" id="KW-0175">Coiled coil</keyword>
<feature type="compositionally biased region" description="Low complexity" evidence="2">
    <location>
        <begin position="134"/>
        <end position="156"/>
    </location>
</feature>
<accession>A0A9W7Y8Z7</accession>
<name>A0A9W7Y8Z7_9FUNG</name>
<comment type="caution">
    <text evidence="3">The sequence shown here is derived from an EMBL/GenBank/DDBJ whole genome shotgun (WGS) entry which is preliminary data.</text>
</comment>
<dbReference type="GO" id="GO:0033557">
    <property type="term" value="C:Slx1-Slx4 complex"/>
    <property type="evidence" value="ECO:0007669"/>
    <property type="project" value="TreeGrafter"/>
</dbReference>
<evidence type="ECO:0000313" key="3">
    <source>
        <dbReference type="EMBL" id="KAJ1726173.1"/>
    </source>
</evidence>
<feature type="non-terminal residue" evidence="3">
    <location>
        <position position="250"/>
    </location>
</feature>
<reference evidence="3" key="1">
    <citation type="submission" date="2022-07" db="EMBL/GenBank/DDBJ databases">
        <title>Phylogenomic reconstructions and comparative analyses of Kickxellomycotina fungi.</title>
        <authorList>
            <person name="Reynolds N.K."/>
            <person name="Stajich J.E."/>
            <person name="Barry K."/>
            <person name="Grigoriev I.V."/>
            <person name="Crous P."/>
            <person name="Smith M.E."/>
        </authorList>
    </citation>
    <scope>NUCLEOTIDE SEQUENCE</scope>
    <source>
        <strain evidence="3">BCRC 34381</strain>
    </source>
</reference>
<protein>
    <submittedName>
        <fullName evidence="3">Uncharacterized protein</fullName>
    </submittedName>
</protein>
<dbReference type="OrthoDB" id="5576441at2759"/>